<reference evidence="2" key="2">
    <citation type="submission" date="2020-09" db="EMBL/GenBank/DDBJ databases">
        <authorList>
            <person name="Sun Q."/>
            <person name="Ohkuma M."/>
        </authorList>
    </citation>
    <scope>NUCLEOTIDE SEQUENCE</scope>
    <source>
        <strain evidence="2">JCM 4369</strain>
    </source>
</reference>
<feature type="compositionally biased region" description="Gly residues" evidence="1">
    <location>
        <begin position="15"/>
        <end position="24"/>
    </location>
</feature>
<evidence type="ECO:0000313" key="3">
    <source>
        <dbReference type="Proteomes" id="UP000618795"/>
    </source>
</evidence>
<reference evidence="2" key="1">
    <citation type="journal article" date="2014" name="Int. J. Syst. Evol. Microbiol.">
        <title>Complete genome sequence of Corynebacterium casei LMG S-19264T (=DSM 44701T), isolated from a smear-ripened cheese.</title>
        <authorList>
            <consortium name="US DOE Joint Genome Institute (JGI-PGF)"/>
            <person name="Walter F."/>
            <person name="Albersmeier A."/>
            <person name="Kalinowski J."/>
            <person name="Ruckert C."/>
        </authorList>
    </citation>
    <scope>NUCLEOTIDE SEQUENCE</scope>
    <source>
        <strain evidence="2">JCM 4369</strain>
    </source>
</reference>
<organism evidence="2 3">
    <name type="scientific">Streptomyces filipinensis</name>
    <dbReference type="NCBI Taxonomy" id="66887"/>
    <lineage>
        <taxon>Bacteria</taxon>
        <taxon>Bacillati</taxon>
        <taxon>Actinomycetota</taxon>
        <taxon>Actinomycetes</taxon>
        <taxon>Kitasatosporales</taxon>
        <taxon>Streptomycetaceae</taxon>
        <taxon>Streptomyces</taxon>
    </lineage>
</organism>
<accession>A0A918IJV9</accession>
<comment type="caution">
    <text evidence="2">The sequence shown here is derived from an EMBL/GenBank/DDBJ whole genome shotgun (WGS) entry which is preliminary data.</text>
</comment>
<dbReference type="Proteomes" id="UP000618795">
    <property type="component" value="Unassembled WGS sequence"/>
</dbReference>
<evidence type="ECO:0000256" key="1">
    <source>
        <dbReference type="SAM" id="MobiDB-lite"/>
    </source>
</evidence>
<keyword evidence="3" id="KW-1185">Reference proteome</keyword>
<dbReference type="EMBL" id="BMTD01000034">
    <property type="protein sequence ID" value="GGV28610.1"/>
    <property type="molecule type" value="Genomic_DNA"/>
</dbReference>
<sequence length="67" mass="7149">MTGPARPKGSERGGARGAQTGGIGEIRQQPCPGMTDRPRTIGTDLDLGRQPDTLHVESALRLDRQNP</sequence>
<dbReference type="AlphaFoldDB" id="A0A918IJV9"/>
<evidence type="ECO:0000313" key="2">
    <source>
        <dbReference type="EMBL" id="GGV28610.1"/>
    </source>
</evidence>
<protein>
    <submittedName>
        <fullName evidence="2">Uncharacterized protein</fullName>
    </submittedName>
</protein>
<proteinExistence type="predicted"/>
<gene>
    <name evidence="2" type="ORF">GCM10010260_81340</name>
</gene>
<feature type="compositionally biased region" description="Basic and acidic residues" evidence="1">
    <location>
        <begin position="46"/>
        <end position="67"/>
    </location>
</feature>
<name>A0A918IJV9_9ACTN</name>
<feature type="region of interest" description="Disordered" evidence="1">
    <location>
        <begin position="1"/>
        <end position="67"/>
    </location>
</feature>